<dbReference type="EMBL" id="CCBP010000105">
    <property type="protein sequence ID" value="CDO71725.1"/>
    <property type="molecule type" value="Genomic_DNA"/>
</dbReference>
<feature type="region of interest" description="Disordered" evidence="1">
    <location>
        <begin position="1"/>
        <end position="20"/>
    </location>
</feature>
<organism evidence="2 3">
    <name type="scientific">Pycnoporus cinnabarinus</name>
    <name type="common">Cinnabar-red polypore</name>
    <name type="synonym">Trametes cinnabarina</name>
    <dbReference type="NCBI Taxonomy" id="5643"/>
    <lineage>
        <taxon>Eukaryota</taxon>
        <taxon>Fungi</taxon>
        <taxon>Dikarya</taxon>
        <taxon>Basidiomycota</taxon>
        <taxon>Agaricomycotina</taxon>
        <taxon>Agaricomycetes</taxon>
        <taxon>Polyporales</taxon>
        <taxon>Polyporaceae</taxon>
        <taxon>Trametes</taxon>
    </lineage>
</organism>
<evidence type="ECO:0000313" key="2">
    <source>
        <dbReference type="EMBL" id="CDO71725.1"/>
    </source>
</evidence>
<comment type="caution">
    <text evidence="2">The sequence shown here is derived from an EMBL/GenBank/DDBJ whole genome shotgun (WGS) entry which is preliminary data.</text>
</comment>
<gene>
    <name evidence="2" type="ORF">BN946_scf184920.g9</name>
</gene>
<protein>
    <recommendedName>
        <fullName evidence="4">HNH nuclease domain-containing protein</fullName>
    </recommendedName>
</protein>
<reference evidence="2" key="1">
    <citation type="submission" date="2014-01" db="EMBL/GenBank/DDBJ databases">
        <title>The genome of the white-rot fungus Pycnoporus cinnabarinus: a basidiomycete model with a versatile arsenal for lignocellulosic biomass breakdown.</title>
        <authorList>
            <person name="Levasseur A."/>
            <person name="Lomascolo A."/>
            <person name="Ruiz-Duenas F.J."/>
            <person name="Uzan E."/>
            <person name="Piumi F."/>
            <person name="Kues U."/>
            <person name="Ram A.F.J."/>
            <person name="Murat C."/>
            <person name="Haon M."/>
            <person name="Benoit I."/>
            <person name="Arfi Y."/>
            <person name="Chevret D."/>
            <person name="Drula E."/>
            <person name="Kwon M.J."/>
            <person name="Gouret P."/>
            <person name="Lesage-Meessen L."/>
            <person name="Lombard V."/>
            <person name="Mariette J."/>
            <person name="Noirot C."/>
            <person name="Park J."/>
            <person name="Patyshakuliyeva A."/>
            <person name="Wieneger R.A.B."/>
            <person name="Wosten H.A.B."/>
            <person name="Martin F."/>
            <person name="Coutinho P.M."/>
            <person name="de Vries R."/>
            <person name="Martinez A.T."/>
            <person name="Klopp C."/>
            <person name="Pontarotti P."/>
            <person name="Henrissat B."/>
            <person name="Record E."/>
        </authorList>
    </citation>
    <scope>NUCLEOTIDE SEQUENCE [LARGE SCALE GENOMIC DNA]</scope>
    <source>
        <strain evidence="2">BRFM137</strain>
    </source>
</reference>
<dbReference type="Proteomes" id="UP000029665">
    <property type="component" value="Unassembled WGS sequence"/>
</dbReference>
<sequence length="380" mass="41416">MSLARNLHKGQSLPGNVFPSGSQEHTAYERCRQLEQHTAWNEFVDDLRSDLPFEEILKSMTPIVAARVLGFGLVHAPNDSGRDALVRDILSCDRTELGVLAYLYVFGLIRVFYNPKGPTPAVTPALSPRLSLEAAAQDPHVLQPSSSNAAVLRSQTLLRDNHRCVFTGIIDAQSYLANIAADVDPGTMALATNVAHIISQSIAENIDGVPPAQQAKFQWARTAGAMIERFGGFNAHEVLGHDNLHNPKNAFTATQTPHMYFDSLDLWLTPAMDAQGQVVCDTYNVCHADGFGPAIRAAAIKPQVTFRSVVDKGKEIHAPDPRIIELHAACAKIAHMSGAAELLREFYMDMDSIAVMTQPHAAYKLTRALKTLQSISTTAS</sequence>
<dbReference type="AlphaFoldDB" id="A0A060SBJ6"/>
<proteinExistence type="predicted"/>
<evidence type="ECO:0000256" key="1">
    <source>
        <dbReference type="SAM" id="MobiDB-lite"/>
    </source>
</evidence>
<evidence type="ECO:0008006" key="4">
    <source>
        <dbReference type="Google" id="ProtNLM"/>
    </source>
</evidence>
<accession>A0A060SBJ6</accession>
<dbReference type="OrthoDB" id="5275057at2759"/>
<dbReference type="HOGENOM" id="CLU_049186_1_0_1"/>
<evidence type="ECO:0000313" key="3">
    <source>
        <dbReference type="Proteomes" id="UP000029665"/>
    </source>
</evidence>
<dbReference type="OMA" id="TALGHIF"/>
<dbReference type="STRING" id="5643.A0A060SBJ6"/>
<name>A0A060SBJ6_PYCCI</name>
<keyword evidence="3" id="KW-1185">Reference proteome</keyword>